<dbReference type="SUPFAM" id="SSF50494">
    <property type="entry name" value="Trypsin-like serine proteases"/>
    <property type="match status" value="1"/>
</dbReference>
<keyword evidence="3" id="KW-0378">Hydrolase</keyword>
<proteinExistence type="predicted"/>
<evidence type="ECO:0000259" key="2">
    <source>
        <dbReference type="PROSITE" id="PS50240"/>
    </source>
</evidence>
<evidence type="ECO:0000313" key="4">
    <source>
        <dbReference type="Proteomes" id="UP000323454"/>
    </source>
</evidence>
<comment type="caution">
    <text evidence="3">The sequence shown here is derived from an EMBL/GenBank/DDBJ whole genome shotgun (WGS) entry which is preliminary data.</text>
</comment>
<dbReference type="InterPro" id="IPR001314">
    <property type="entry name" value="Peptidase_S1A"/>
</dbReference>
<sequence>MAAPNSTPAATGEQPPLVEDFTYPGADKILADYGVQLISGDGRIVFADCPTGPDTVGVILVNTAKHIGTGRSGNVCFQVTGPTGHLSLKVPAVYAIQGDGLGQEQGHALRAALTTDAGQHTTLDVGPGEIKQVGITANPPTAPTTLLQLDASPAGSSPPPSGQNTSTSRIAKISVGAAGYLGSRACSGVLVDPQWVATAASCFADDPAKGYAVAAGAPKQKSTVTLGRASLAEADKGQTVDITTLVPRNDRDLVLAKLVTPITGITPLPLGGTAPASGEALQMAGYGRTATEWGPNQTHRTAVAAGVAADTTLAVTPAAGGVGPCKGDAGGPVTRDLAGGQSELVAIASTATQNGCQGAPPATAQAATLARVDNVVDWVKSTVGPDNRLSIKDGNLYDNWVDVLQRGATTFEVDGNRIATQTQDGKLWVKEGNLYADWTDLKKDGVVKFALSGTRVGVLTKDGTLLVKDGALDQPWVEQGTGVTDFRLTGNRIGWLHGGTLTVREGGLTDKPMDAYSGGLAKFEMNGNRIAIQTTDAKLWVKEGNLYADWTKILDNGVDDVQLSGDRIGMLQAGKFWVKEGNLFQPWTEVYGSNVAKFQLSGARVGVLLTDKHLWVKEGNLFEKWTDQAGDVVDFRLAGNRIGILAANGKVALR</sequence>
<dbReference type="SMART" id="SM00020">
    <property type="entry name" value="Tryp_SPc"/>
    <property type="match status" value="1"/>
</dbReference>
<dbReference type="Proteomes" id="UP000323454">
    <property type="component" value="Unassembled WGS sequence"/>
</dbReference>
<dbReference type="PANTHER" id="PTHR24260:SF136">
    <property type="entry name" value="GH08193P-RELATED"/>
    <property type="match status" value="1"/>
</dbReference>
<evidence type="ECO:0000313" key="3">
    <source>
        <dbReference type="EMBL" id="KAA2257513.1"/>
    </source>
</evidence>
<evidence type="ECO:0000256" key="1">
    <source>
        <dbReference type="SAM" id="MobiDB-lite"/>
    </source>
</evidence>
<dbReference type="PANTHER" id="PTHR24260">
    <property type="match status" value="1"/>
</dbReference>
<reference evidence="3 4" key="1">
    <citation type="submission" date="2019-09" db="EMBL/GenBank/DDBJ databases">
        <title>Goodfellowia gen. nov., a new genus of the Pseudonocardineae related to Actinoalloteichus, containing Goodfellowia coeruleoviolacea gen. nov., comb. nov. gen. nov., comb. nov.</title>
        <authorList>
            <person name="Labeda D."/>
        </authorList>
    </citation>
    <scope>NUCLEOTIDE SEQUENCE [LARGE SCALE GENOMIC DNA]</scope>
    <source>
        <strain evidence="3 4">AN110305</strain>
    </source>
</reference>
<name>A0A5B2X2T6_9PSEU</name>
<dbReference type="InterPro" id="IPR001254">
    <property type="entry name" value="Trypsin_dom"/>
</dbReference>
<dbReference type="GO" id="GO:0004252">
    <property type="term" value="F:serine-type endopeptidase activity"/>
    <property type="evidence" value="ECO:0007669"/>
    <property type="project" value="InterPro"/>
</dbReference>
<protein>
    <submittedName>
        <fullName evidence="3">Trypsin-like serine protease</fullName>
    </submittedName>
</protein>
<accession>A0A5B2X2T6</accession>
<keyword evidence="3" id="KW-0645">Protease</keyword>
<dbReference type="InterPro" id="IPR051333">
    <property type="entry name" value="CLIP_Serine_Protease"/>
</dbReference>
<dbReference type="RefSeq" id="WP_149852192.1">
    <property type="nucleotide sequence ID" value="NZ_VUOB01000045.1"/>
</dbReference>
<dbReference type="EMBL" id="VUOB01000045">
    <property type="protein sequence ID" value="KAA2257513.1"/>
    <property type="molecule type" value="Genomic_DNA"/>
</dbReference>
<feature type="domain" description="Peptidase S1" evidence="2">
    <location>
        <begin position="135"/>
        <end position="384"/>
    </location>
</feature>
<dbReference type="InterPro" id="IPR009003">
    <property type="entry name" value="Peptidase_S1_PA"/>
</dbReference>
<dbReference type="GO" id="GO:0006508">
    <property type="term" value="P:proteolysis"/>
    <property type="evidence" value="ECO:0007669"/>
    <property type="project" value="UniProtKB-KW"/>
</dbReference>
<feature type="compositionally biased region" description="Low complexity" evidence="1">
    <location>
        <begin position="137"/>
        <end position="155"/>
    </location>
</feature>
<dbReference type="PROSITE" id="PS50240">
    <property type="entry name" value="TRYPSIN_DOM"/>
    <property type="match status" value="1"/>
</dbReference>
<feature type="region of interest" description="Disordered" evidence="1">
    <location>
        <begin position="137"/>
        <end position="167"/>
    </location>
</feature>
<gene>
    <name evidence="3" type="ORF">F0L68_24730</name>
</gene>
<dbReference type="InterPro" id="IPR043504">
    <property type="entry name" value="Peptidase_S1_PA_chymotrypsin"/>
</dbReference>
<dbReference type="Gene3D" id="2.40.10.10">
    <property type="entry name" value="Trypsin-like serine proteases"/>
    <property type="match status" value="1"/>
</dbReference>
<organism evidence="3 4">
    <name type="scientific">Solihabitans fulvus</name>
    <dbReference type="NCBI Taxonomy" id="1892852"/>
    <lineage>
        <taxon>Bacteria</taxon>
        <taxon>Bacillati</taxon>
        <taxon>Actinomycetota</taxon>
        <taxon>Actinomycetes</taxon>
        <taxon>Pseudonocardiales</taxon>
        <taxon>Pseudonocardiaceae</taxon>
        <taxon>Solihabitans</taxon>
    </lineage>
</organism>
<dbReference type="OrthoDB" id="3660483at2"/>
<dbReference type="AlphaFoldDB" id="A0A5B2X2T6"/>
<keyword evidence="4" id="KW-1185">Reference proteome</keyword>
<dbReference type="PRINTS" id="PR00722">
    <property type="entry name" value="CHYMOTRYPSIN"/>
</dbReference>
<dbReference type="Pfam" id="PF00089">
    <property type="entry name" value="Trypsin"/>
    <property type="match status" value="1"/>
</dbReference>
<reference evidence="3 4" key="2">
    <citation type="submission" date="2019-09" db="EMBL/GenBank/DDBJ databases">
        <authorList>
            <person name="Jin C."/>
        </authorList>
    </citation>
    <scope>NUCLEOTIDE SEQUENCE [LARGE SCALE GENOMIC DNA]</scope>
    <source>
        <strain evidence="3 4">AN110305</strain>
    </source>
</reference>